<dbReference type="AlphaFoldDB" id="A0A7L5E2F6"/>
<dbReference type="PROSITE" id="PS51257">
    <property type="entry name" value="PROKAR_LIPOPROTEIN"/>
    <property type="match status" value="1"/>
</dbReference>
<evidence type="ECO:0008006" key="3">
    <source>
        <dbReference type="Google" id="ProtNLM"/>
    </source>
</evidence>
<evidence type="ECO:0000313" key="1">
    <source>
        <dbReference type="EMBL" id="QJD97325.1"/>
    </source>
</evidence>
<evidence type="ECO:0000313" key="2">
    <source>
        <dbReference type="Proteomes" id="UP000503278"/>
    </source>
</evidence>
<organism evidence="1 2">
    <name type="scientific">Mucilaginibacter robiniae</name>
    <dbReference type="NCBI Taxonomy" id="2728022"/>
    <lineage>
        <taxon>Bacteria</taxon>
        <taxon>Pseudomonadati</taxon>
        <taxon>Bacteroidota</taxon>
        <taxon>Sphingobacteriia</taxon>
        <taxon>Sphingobacteriales</taxon>
        <taxon>Sphingobacteriaceae</taxon>
        <taxon>Mucilaginibacter</taxon>
    </lineage>
</organism>
<name>A0A7L5E2F6_9SPHI</name>
<dbReference type="EMBL" id="CP051682">
    <property type="protein sequence ID" value="QJD97325.1"/>
    <property type="molecule type" value="Genomic_DNA"/>
</dbReference>
<sequence>MKNIAFFITFIAVCSCSKSQTMHGTNPQNIAGFLNLKTYKPTAVEYHLTRLGDGRLGPSDYTLEAVLYYDAATFAKLKKKYYSINYTAPDKSSKDFDFKWLPKAVKDELAKSLKEYTGHPGAVLSRNPNCMLWFLSNKVLVSYFTM</sequence>
<dbReference type="RefSeq" id="WP_169609404.1">
    <property type="nucleotide sequence ID" value="NZ_CP051682.1"/>
</dbReference>
<reference evidence="1 2" key="1">
    <citation type="submission" date="2020-04" db="EMBL/GenBank/DDBJ databases">
        <title>Genome sequencing of novel species.</title>
        <authorList>
            <person name="Heo J."/>
            <person name="Kim S.-J."/>
            <person name="Kim J.-S."/>
            <person name="Hong S.-B."/>
            <person name="Kwon S.-W."/>
        </authorList>
    </citation>
    <scope>NUCLEOTIDE SEQUENCE [LARGE SCALE GENOMIC DNA]</scope>
    <source>
        <strain evidence="1 2">F39-2</strain>
    </source>
</reference>
<proteinExistence type="predicted"/>
<accession>A0A7L5E2F6</accession>
<dbReference type="Proteomes" id="UP000503278">
    <property type="component" value="Chromosome"/>
</dbReference>
<dbReference type="KEGG" id="mrob:HH214_16345"/>
<keyword evidence="2" id="KW-1185">Reference proteome</keyword>
<gene>
    <name evidence="1" type="ORF">HH214_16345</name>
</gene>
<protein>
    <recommendedName>
        <fullName evidence="3">Lipoprotein</fullName>
    </recommendedName>
</protein>